<dbReference type="Gene3D" id="2.30.42.10">
    <property type="match status" value="1"/>
</dbReference>
<evidence type="ECO:0000256" key="4">
    <source>
        <dbReference type="ARBA" id="ARBA00022825"/>
    </source>
</evidence>
<keyword evidence="9" id="KW-1185">Reference proteome</keyword>
<evidence type="ECO:0000256" key="3">
    <source>
        <dbReference type="ARBA" id="ARBA00022801"/>
    </source>
</evidence>
<dbReference type="InterPro" id="IPR036034">
    <property type="entry name" value="PDZ_sf"/>
</dbReference>
<evidence type="ECO:0000313" key="8">
    <source>
        <dbReference type="EMBL" id="BDE07109.1"/>
    </source>
</evidence>
<gene>
    <name evidence="8" type="ORF">WPS_23850</name>
</gene>
<reference evidence="8 9" key="1">
    <citation type="journal article" date="2022" name="ISME Commun">
        <title>Vulcanimicrobium alpinus gen. nov. sp. nov., the first cultivated representative of the candidate phylum 'Eremiobacterota', is a metabolically versatile aerobic anoxygenic phototroph.</title>
        <authorList>
            <person name="Yabe S."/>
            <person name="Muto K."/>
            <person name="Abe K."/>
            <person name="Yokota A."/>
            <person name="Staudigel H."/>
            <person name="Tebo B.M."/>
        </authorList>
    </citation>
    <scope>NUCLEOTIDE SEQUENCE [LARGE SCALE GENOMIC DNA]</scope>
    <source>
        <strain evidence="8 9">WC8-2</strain>
    </source>
</reference>
<dbReference type="GO" id="GO:0007165">
    <property type="term" value="P:signal transduction"/>
    <property type="evidence" value="ECO:0007669"/>
    <property type="project" value="TreeGrafter"/>
</dbReference>
<sequence>MRRTLALLAAVLLLIPVPARGAAPRASLSALDLIALEIGYTTVMARYYRPVDPLVLVDGARRGIVAYLRKQGVANPALPALPPHTDRYAAENAIARDVALAVARYPSRVQTAALVNATLDGELAALHDPYTVLFRAAAYKKFVAFLDGTANAGIGAELDVDPQTHAVRVVDVFPGSPAEAAGVRRGDTIASIDGGAPAGSPSDVLAALRGKAGTAVRLVLVRDGVQRDPLSIVRQTIVAPDVTGYALPGGIGYVRLRSFGARSAQQLDGVLATLHAPDVHAYVLDLRANGGGYRDDAVAIASHFVRGTVVTTQERTGAPSVFTAKSATPLLHAPLAVLIDADTASASEIVAGAIQDNRAGTLVGAKTFGKGLVQETFALPDGGAIKMTTARYRTPAGRDIEGVGITPDVVVPEPAGAHPGEPGHDPQLDRALALLAASSS</sequence>
<dbReference type="Pfam" id="PF03572">
    <property type="entry name" value="Peptidase_S41"/>
    <property type="match status" value="1"/>
</dbReference>
<dbReference type="Pfam" id="PF17820">
    <property type="entry name" value="PDZ_6"/>
    <property type="match status" value="1"/>
</dbReference>
<dbReference type="GO" id="GO:0004175">
    <property type="term" value="F:endopeptidase activity"/>
    <property type="evidence" value="ECO:0007669"/>
    <property type="project" value="TreeGrafter"/>
</dbReference>
<evidence type="ECO:0000259" key="7">
    <source>
        <dbReference type="PROSITE" id="PS50106"/>
    </source>
</evidence>
<accession>A0AAN2CA93</accession>
<dbReference type="GO" id="GO:0006508">
    <property type="term" value="P:proteolysis"/>
    <property type="evidence" value="ECO:0007669"/>
    <property type="project" value="UniProtKB-KW"/>
</dbReference>
<dbReference type="CDD" id="cd06782">
    <property type="entry name" value="cpPDZ_CPP-like"/>
    <property type="match status" value="1"/>
</dbReference>
<keyword evidence="2 5" id="KW-0645">Protease</keyword>
<evidence type="ECO:0000313" key="9">
    <source>
        <dbReference type="Proteomes" id="UP001317532"/>
    </source>
</evidence>
<dbReference type="PROSITE" id="PS50106">
    <property type="entry name" value="PDZ"/>
    <property type="match status" value="1"/>
</dbReference>
<dbReference type="Gene3D" id="3.30.750.44">
    <property type="match status" value="1"/>
</dbReference>
<organism evidence="8 9">
    <name type="scientific">Vulcanimicrobium alpinum</name>
    <dbReference type="NCBI Taxonomy" id="3016050"/>
    <lineage>
        <taxon>Bacteria</taxon>
        <taxon>Bacillati</taxon>
        <taxon>Vulcanimicrobiota</taxon>
        <taxon>Vulcanimicrobiia</taxon>
        <taxon>Vulcanimicrobiales</taxon>
        <taxon>Vulcanimicrobiaceae</taxon>
        <taxon>Vulcanimicrobium</taxon>
    </lineage>
</organism>
<evidence type="ECO:0000256" key="2">
    <source>
        <dbReference type="ARBA" id="ARBA00022670"/>
    </source>
</evidence>
<evidence type="ECO:0000256" key="5">
    <source>
        <dbReference type="RuleBase" id="RU004404"/>
    </source>
</evidence>
<protein>
    <recommendedName>
        <fullName evidence="7">PDZ domain-containing protein</fullName>
    </recommendedName>
</protein>
<dbReference type="InterPro" id="IPR005151">
    <property type="entry name" value="Tail-specific_protease"/>
</dbReference>
<dbReference type="EMBL" id="AP025523">
    <property type="protein sequence ID" value="BDE07109.1"/>
    <property type="molecule type" value="Genomic_DNA"/>
</dbReference>
<dbReference type="PANTHER" id="PTHR32060:SF30">
    <property type="entry name" value="CARBOXY-TERMINAL PROCESSING PROTEASE CTPA"/>
    <property type="match status" value="1"/>
</dbReference>
<proteinExistence type="inferred from homology"/>
<dbReference type="PANTHER" id="PTHR32060">
    <property type="entry name" value="TAIL-SPECIFIC PROTEASE"/>
    <property type="match status" value="1"/>
</dbReference>
<dbReference type="NCBIfam" id="TIGR00225">
    <property type="entry name" value="prc"/>
    <property type="match status" value="1"/>
</dbReference>
<dbReference type="InterPro" id="IPR001478">
    <property type="entry name" value="PDZ"/>
</dbReference>
<evidence type="ECO:0000256" key="1">
    <source>
        <dbReference type="ARBA" id="ARBA00009179"/>
    </source>
</evidence>
<keyword evidence="6" id="KW-0732">Signal</keyword>
<dbReference type="AlphaFoldDB" id="A0AAN2CA93"/>
<comment type="similarity">
    <text evidence="1 5">Belongs to the peptidase S41A family.</text>
</comment>
<dbReference type="RefSeq" id="WP_317994722.1">
    <property type="nucleotide sequence ID" value="NZ_AP025523.1"/>
</dbReference>
<dbReference type="SMART" id="SM00228">
    <property type="entry name" value="PDZ"/>
    <property type="match status" value="1"/>
</dbReference>
<feature type="domain" description="PDZ" evidence="7">
    <location>
        <begin position="142"/>
        <end position="224"/>
    </location>
</feature>
<dbReference type="GO" id="GO:0030288">
    <property type="term" value="C:outer membrane-bounded periplasmic space"/>
    <property type="evidence" value="ECO:0007669"/>
    <property type="project" value="TreeGrafter"/>
</dbReference>
<feature type="chain" id="PRO_5043054589" description="PDZ domain-containing protein" evidence="6">
    <location>
        <begin position="22"/>
        <end position="440"/>
    </location>
</feature>
<dbReference type="InterPro" id="IPR041489">
    <property type="entry name" value="PDZ_6"/>
</dbReference>
<dbReference type="Proteomes" id="UP001317532">
    <property type="component" value="Chromosome"/>
</dbReference>
<dbReference type="SUPFAM" id="SSF50156">
    <property type="entry name" value="PDZ domain-like"/>
    <property type="match status" value="1"/>
</dbReference>
<dbReference type="SUPFAM" id="SSF52096">
    <property type="entry name" value="ClpP/crotonase"/>
    <property type="match status" value="1"/>
</dbReference>
<dbReference type="InterPro" id="IPR004447">
    <property type="entry name" value="Peptidase_S41A"/>
</dbReference>
<dbReference type="KEGG" id="vab:WPS_23850"/>
<dbReference type="Gene3D" id="3.90.226.10">
    <property type="entry name" value="2-enoyl-CoA Hydratase, Chain A, domain 1"/>
    <property type="match status" value="1"/>
</dbReference>
<dbReference type="InterPro" id="IPR029045">
    <property type="entry name" value="ClpP/crotonase-like_dom_sf"/>
</dbReference>
<dbReference type="CDD" id="cd07560">
    <property type="entry name" value="Peptidase_S41_CPP"/>
    <property type="match status" value="1"/>
</dbReference>
<dbReference type="GO" id="GO:0008236">
    <property type="term" value="F:serine-type peptidase activity"/>
    <property type="evidence" value="ECO:0007669"/>
    <property type="project" value="UniProtKB-KW"/>
</dbReference>
<feature type="signal peptide" evidence="6">
    <location>
        <begin position="1"/>
        <end position="21"/>
    </location>
</feature>
<evidence type="ECO:0000256" key="6">
    <source>
        <dbReference type="SAM" id="SignalP"/>
    </source>
</evidence>
<keyword evidence="3 5" id="KW-0378">Hydrolase</keyword>
<keyword evidence="4 5" id="KW-0720">Serine protease</keyword>
<name>A0AAN2CA93_UNVUL</name>
<dbReference type="SMART" id="SM00245">
    <property type="entry name" value="TSPc"/>
    <property type="match status" value="1"/>
</dbReference>